<feature type="chain" id="PRO_5015691077" description="Eliciting plant response-like protein" evidence="4">
    <location>
        <begin position="19"/>
        <end position="145"/>
    </location>
</feature>
<protein>
    <recommendedName>
        <fullName evidence="7">Eliciting plant response-like protein</fullName>
    </recommendedName>
</protein>
<dbReference type="Gene3D" id="2.40.40.10">
    <property type="entry name" value="RlpA-like domain"/>
    <property type="match status" value="1"/>
</dbReference>
<keyword evidence="4" id="KW-0732">Signal</keyword>
<dbReference type="Pfam" id="PF07249">
    <property type="entry name" value="Cerato-platanin"/>
    <property type="match status" value="1"/>
</dbReference>
<accession>A0A2T3ZA55</accession>
<sequence length="145" mass="16321">MVFLRFFHIATFLLSASAKYVTVASKKAYDDPLRPLSEVRCWRKNIGFMPNLDWKLQRDAVAFMGIPTIKSPGSASCFSCWKVNYNGVVKYFLALDASDFGYVLSVRDMESLTGEVHELSLDAEVTEVDTINCGLSSLELHAYDF</sequence>
<evidence type="ECO:0000313" key="5">
    <source>
        <dbReference type="EMBL" id="PTB41691.1"/>
    </source>
</evidence>
<dbReference type="InterPro" id="IPR010829">
    <property type="entry name" value="Cerato-platanin"/>
</dbReference>
<dbReference type="GO" id="GO:0005576">
    <property type="term" value="C:extracellular region"/>
    <property type="evidence" value="ECO:0007669"/>
    <property type="project" value="UniProtKB-SubCell"/>
</dbReference>
<evidence type="ECO:0000256" key="3">
    <source>
        <dbReference type="ARBA" id="ARBA00022525"/>
    </source>
</evidence>
<evidence type="ECO:0008006" key="7">
    <source>
        <dbReference type="Google" id="ProtNLM"/>
    </source>
</evidence>
<dbReference type="Proteomes" id="UP000240493">
    <property type="component" value="Unassembled WGS sequence"/>
</dbReference>
<dbReference type="InterPro" id="IPR036908">
    <property type="entry name" value="RlpA-like_sf"/>
</dbReference>
<evidence type="ECO:0000256" key="2">
    <source>
        <dbReference type="ARBA" id="ARBA00010421"/>
    </source>
</evidence>
<comment type="subcellular location">
    <subcellularLocation>
        <location evidence="1">Secreted</location>
    </subcellularLocation>
</comment>
<evidence type="ECO:0000256" key="1">
    <source>
        <dbReference type="ARBA" id="ARBA00004613"/>
    </source>
</evidence>
<organism evidence="5 6">
    <name type="scientific">Trichoderma asperellum (strain ATCC 204424 / CBS 433.97 / NBRC 101777)</name>
    <dbReference type="NCBI Taxonomy" id="1042311"/>
    <lineage>
        <taxon>Eukaryota</taxon>
        <taxon>Fungi</taxon>
        <taxon>Dikarya</taxon>
        <taxon>Ascomycota</taxon>
        <taxon>Pezizomycotina</taxon>
        <taxon>Sordariomycetes</taxon>
        <taxon>Hypocreomycetidae</taxon>
        <taxon>Hypocreales</taxon>
        <taxon>Hypocreaceae</taxon>
        <taxon>Trichoderma</taxon>
    </lineage>
</organism>
<proteinExistence type="inferred from homology"/>
<dbReference type="AlphaFoldDB" id="A0A2T3ZA55"/>
<gene>
    <name evidence="5" type="ORF">M441DRAFT_139085</name>
</gene>
<evidence type="ECO:0000313" key="6">
    <source>
        <dbReference type="Proteomes" id="UP000240493"/>
    </source>
</evidence>
<comment type="similarity">
    <text evidence="2">Belongs to the cerato-platanin family.</text>
</comment>
<keyword evidence="6" id="KW-1185">Reference proteome</keyword>
<dbReference type="EMBL" id="KZ679261">
    <property type="protein sequence ID" value="PTB41691.1"/>
    <property type="molecule type" value="Genomic_DNA"/>
</dbReference>
<evidence type="ECO:0000256" key="4">
    <source>
        <dbReference type="SAM" id="SignalP"/>
    </source>
</evidence>
<feature type="signal peptide" evidence="4">
    <location>
        <begin position="1"/>
        <end position="18"/>
    </location>
</feature>
<keyword evidence="3" id="KW-0964">Secreted</keyword>
<dbReference type="OrthoDB" id="4898945at2759"/>
<name>A0A2T3ZA55_TRIA4</name>
<reference evidence="5 6" key="1">
    <citation type="submission" date="2016-07" db="EMBL/GenBank/DDBJ databases">
        <title>Multiple horizontal gene transfer events from other fungi enriched the ability of initially mycotrophic Trichoderma (Ascomycota) to feed on dead plant biomass.</title>
        <authorList>
            <consortium name="DOE Joint Genome Institute"/>
            <person name="Aerts A."/>
            <person name="Atanasova L."/>
            <person name="Chenthamara K."/>
            <person name="Zhang J."/>
            <person name="Grujic M."/>
            <person name="Henrissat B."/>
            <person name="Kuo A."/>
            <person name="Salamov A."/>
            <person name="Lipzen A."/>
            <person name="Labutti K."/>
            <person name="Barry K."/>
            <person name="Miao Y."/>
            <person name="Rahimi M.J."/>
            <person name="Shen Q."/>
            <person name="Grigoriev I.V."/>
            <person name="Kubicek C.P."/>
            <person name="Druzhinina I.S."/>
        </authorList>
    </citation>
    <scope>NUCLEOTIDE SEQUENCE [LARGE SCALE GENOMIC DNA]</scope>
    <source>
        <strain evidence="5 6">CBS 433.97</strain>
    </source>
</reference>
<dbReference type="CDD" id="cd22778">
    <property type="entry name" value="DPBB_CEPL-like"/>
    <property type="match status" value="1"/>
</dbReference>